<dbReference type="Proteomes" id="UP000195437">
    <property type="component" value="Chromosome"/>
</dbReference>
<dbReference type="SUPFAM" id="SSF144052">
    <property type="entry name" value="Thermophilic metalloprotease-like"/>
    <property type="match status" value="1"/>
</dbReference>
<evidence type="ECO:0008006" key="12">
    <source>
        <dbReference type="Google" id="ProtNLM"/>
    </source>
</evidence>
<evidence type="ECO:0000256" key="2">
    <source>
        <dbReference type="ARBA" id="ARBA00001946"/>
    </source>
</evidence>
<dbReference type="RefSeq" id="WP_087459314.1">
    <property type="nucleotide sequence ID" value="NZ_CP021434.1"/>
</dbReference>
<dbReference type="GO" id="GO:0006508">
    <property type="term" value="P:proteolysis"/>
    <property type="evidence" value="ECO:0007669"/>
    <property type="project" value="UniProtKB-KW"/>
</dbReference>
<evidence type="ECO:0000256" key="5">
    <source>
        <dbReference type="ARBA" id="ARBA00022438"/>
    </source>
</evidence>
<dbReference type="GO" id="GO:0008237">
    <property type="term" value="F:metallopeptidase activity"/>
    <property type="evidence" value="ECO:0007669"/>
    <property type="project" value="UniProtKB-KW"/>
</dbReference>
<dbReference type="AlphaFoldDB" id="A0A1Y0ITQ5"/>
<proteinExistence type="inferred from homology"/>
<dbReference type="GO" id="GO:0004177">
    <property type="term" value="F:aminopeptidase activity"/>
    <property type="evidence" value="ECO:0007669"/>
    <property type="project" value="UniProtKB-KW"/>
</dbReference>
<dbReference type="Gene3D" id="3.40.1830.10">
    <property type="entry name" value="Thermophilic metalloprotease (M29)"/>
    <property type="match status" value="1"/>
</dbReference>
<name>A0A1Y0ITQ5_9BACL</name>
<keyword evidence="8" id="KW-0378">Hydrolase</keyword>
<dbReference type="PRINTS" id="PR00919">
    <property type="entry name" value="THERMOPTASE"/>
</dbReference>
<evidence type="ECO:0000256" key="4">
    <source>
        <dbReference type="ARBA" id="ARBA00008236"/>
    </source>
</evidence>
<evidence type="ECO:0000256" key="9">
    <source>
        <dbReference type="ARBA" id="ARBA00023049"/>
    </source>
</evidence>
<dbReference type="OrthoDB" id="9803993at2"/>
<reference evidence="11" key="1">
    <citation type="submission" date="2017-05" db="EMBL/GenBank/DDBJ databases">
        <authorList>
            <person name="Sung H."/>
        </authorList>
    </citation>
    <scope>NUCLEOTIDE SEQUENCE [LARGE SCALE GENOMIC DNA]</scope>
    <source>
        <strain evidence="11">AR23208</strain>
    </source>
</reference>
<evidence type="ECO:0000256" key="3">
    <source>
        <dbReference type="ARBA" id="ARBA00001947"/>
    </source>
</evidence>
<keyword evidence="9" id="KW-0482">Metalloprotease</keyword>
<evidence type="ECO:0000256" key="1">
    <source>
        <dbReference type="ARBA" id="ARBA00001941"/>
    </source>
</evidence>
<gene>
    <name evidence="10" type="ORF">CBW65_20380</name>
</gene>
<evidence type="ECO:0000256" key="6">
    <source>
        <dbReference type="ARBA" id="ARBA00022670"/>
    </source>
</evidence>
<dbReference type="EMBL" id="CP021434">
    <property type="protein sequence ID" value="ARU63982.1"/>
    <property type="molecule type" value="Genomic_DNA"/>
</dbReference>
<comment type="cofactor">
    <cofactor evidence="1">
        <name>Co(2+)</name>
        <dbReference type="ChEBI" id="CHEBI:48828"/>
    </cofactor>
</comment>
<keyword evidence="11" id="KW-1185">Reference proteome</keyword>
<dbReference type="InterPro" id="IPR035097">
    <property type="entry name" value="M29_N-terminal"/>
</dbReference>
<evidence type="ECO:0000313" key="11">
    <source>
        <dbReference type="Proteomes" id="UP000195437"/>
    </source>
</evidence>
<evidence type="ECO:0000313" key="10">
    <source>
        <dbReference type="EMBL" id="ARU63982.1"/>
    </source>
</evidence>
<protein>
    <recommendedName>
        <fullName evidence="12">Aminopeptidase</fullName>
    </recommendedName>
</protein>
<evidence type="ECO:0000256" key="7">
    <source>
        <dbReference type="ARBA" id="ARBA00022723"/>
    </source>
</evidence>
<dbReference type="PANTHER" id="PTHR34448:SF3">
    <property type="entry name" value="AMINOPEPTIDASE AMPS"/>
    <property type="match status" value="1"/>
</dbReference>
<dbReference type="InterPro" id="IPR052170">
    <property type="entry name" value="M29_Exopeptidase"/>
</dbReference>
<keyword evidence="5" id="KW-0031">Aminopeptidase</keyword>
<comment type="cofactor">
    <cofactor evidence="2">
        <name>Mg(2+)</name>
        <dbReference type="ChEBI" id="CHEBI:18420"/>
    </cofactor>
</comment>
<organism evidence="10 11">
    <name type="scientific">Tumebacillus avium</name>
    <dbReference type="NCBI Taxonomy" id="1903704"/>
    <lineage>
        <taxon>Bacteria</taxon>
        <taxon>Bacillati</taxon>
        <taxon>Bacillota</taxon>
        <taxon>Bacilli</taxon>
        <taxon>Bacillales</taxon>
        <taxon>Alicyclobacillaceae</taxon>
        <taxon>Tumebacillus</taxon>
    </lineage>
</organism>
<evidence type="ECO:0000256" key="8">
    <source>
        <dbReference type="ARBA" id="ARBA00022801"/>
    </source>
</evidence>
<comment type="similarity">
    <text evidence="4">Belongs to the peptidase M29 family.</text>
</comment>
<dbReference type="KEGG" id="tum:CBW65_20380"/>
<comment type="cofactor">
    <cofactor evidence="3">
        <name>Zn(2+)</name>
        <dbReference type="ChEBI" id="CHEBI:29105"/>
    </cofactor>
</comment>
<keyword evidence="6" id="KW-0645">Protease</keyword>
<dbReference type="PANTHER" id="PTHR34448">
    <property type="entry name" value="AMINOPEPTIDASE"/>
    <property type="match status" value="1"/>
</dbReference>
<dbReference type="Pfam" id="PF02073">
    <property type="entry name" value="Peptidase_M29"/>
    <property type="match status" value="1"/>
</dbReference>
<sequence length="407" mass="45043">MTPEQLNIYAELAVRQGINVQPGQKVIVRGPVDAAPFVRKAVEKAYEAGAAHVMIDWTDDDLLRIRMANAPEESIDFVPQGYVDDFIGTMEEGGAMLGIYAPKPGHLTGIDAARIGKYFQALGKAMRRQRDLQQASKTSWSMVMLPTPEWAAVVFPDLSPEAGMTKLWDHIRYITGLDQEDPIAYWQEKVEQIESRAQWLTHEQFLRLHYTGGGTDFSLELPRGHIWVGGRLTDANGTKYLPNIPTEEVFSAPVRTGVNGVVKSTFPLEYSGQLIEGITLKFQDGRIIEASAEKGEAALKEMISADDTAQFLGEVALVPQDSPISNLNIIFRNTLFDENASCHLALGSAYPLNLQGGQEMTREELAEHGLNTSIIHVDFMIGSAELDIDGEREDGTRVPLFRNGNWA</sequence>
<dbReference type="GO" id="GO:0046872">
    <property type="term" value="F:metal ion binding"/>
    <property type="evidence" value="ECO:0007669"/>
    <property type="project" value="UniProtKB-KW"/>
</dbReference>
<dbReference type="InterPro" id="IPR000787">
    <property type="entry name" value="Peptidase_M29"/>
</dbReference>
<accession>A0A1Y0ITQ5</accession>
<keyword evidence="7" id="KW-0479">Metal-binding</keyword>